<organism evidence="2 3">
    <name type="scientific">Papaver somniferum</name>
    <name type="common">Opium poppy</name>
    <dbReference type="NCBI Taxonomy" id="3469"/>
    <lineage>
        <taxon>Eukaryota</taxon>
        <taxon>Viridiplantae</taxon>
        <taxon>Streptophyta</taxon>
        <taxon>Embryophyta</taxon>
        <taxon>Tracheophyta</taxon>
        <taxon>Spermatophyta</taxon>
        <taxon>Magnoliopsida</taxon>
        <taxon>Ranunculales</taxon>
        <taxon>Papaveraceae</taxon>
        <taxon>Papaveroideae</taxon>
        <taxon>Papaver</taxon>
    </lineage>
</organism>
<evidence type="ECO:0000256" key="1">
    <source>
        <dbReference type="SAM" id="Phobius"/>
    </source>
</evidence>
<keyword evidence="1" id="KW-0812">Transmembrane</keyword>
<accession>A0A4Y7L3W0</accession>
<dbReference type="Proteomes" id="UP000316621">
    <property type="component" value="Chromosome 9"/>
</dbReference>
<keyword evidence="1" id="KW-0472">Membrane</keyword>
<name>A0A4Y7L3W0_PAPSO</name>
<sequence>MYVGTFFESQNNMPLFSFFLIFSNTDSLVFVALVPSFEITSAACLKFGVEMASQASTTGVNTRDVKNEICFPCNLSDDIRTRLMLKFGIVGDISFTSINKRKGEFQRRSKSDLENRLIECYQVAAV</sequence>
<keyword evidence="3" id="KW-1185">Reference proteome</keyword>
<dbReference type="Gramene" id="RZC79332">
    <property type="protein sequence ID" value="RZC79332"/>
    <property type="gene ID" value="C5167_003830"/>
</dbReference>
<protein>
    <submittedName>
        <fullName evidence="2">Uncharacterized protein</fullName>
    </submittedName>
</protein>
<dbReference type="EMBL" id="CM010723">
    <property type="protein sequence ID" value="RZC79332.1"/>
    <property type="molecule type" value="Genomic_DNA"/>
</dbReference>
<feature type="transmembrane region" description="Helical" evidence="1">
    <location>
        <begin position="15"/>
        <end position="37"/>
    </location>
</feature>
<keyword evidence="1" id="KW-1133">Transmembrane helix</keyword>
<evidence type="ECO:0000313" key="2">
    <source>
        <dbReference type="EMBL" id="RZC79332.1"/>
    </source>
</evidence>
<evidence type="ECO:0000313" key="3">
    <source>
        <dbReference type="Proteomes" id="UP000316621"/>
    </source>
</evidence>
<dbReference type="AlphaFoldDB" id="A0A4Y7L3W0"/>
<gene>
    <name evidence="2" type="ORF">C5167_003830</name>
</gene>
<reference evidence="2 3" key="1">
    <citation type="journal article" date="2018" name="Science">
        <title>The opium poppy genome and morphinan production.</title>
        <authorList>
            <person name="Guo L."/>
            <person name="Winzer T."/>
            <person name="Yang X."/>
            <person name="Li Y."/>
            <person name="Ning Z."/>
            <person name="He Z."/>
            <person name="Teodor R."/>
            <person name="Lu Y."/>
            <person name="Bowser T.A."/>
            <person name="Graham I.A."/>
            <person name="Ye K."/>
        </authorList>
    </citation>
    <scope>NUCLEOTIDE SEQUENCE [LARGE SCALE GENOMIC DNA]</scope>
    <source>
        <strain evidence="3">cv. HN1</strain>
        <tissue evidence="2">Leaves</tissue>
    </source>
</reference>
<proteinExistence type="predicted"/>